<dbReference type="Pfam" id="PF00702">
    <property type="entry name" value="Hydrolase"/>
    <property type="match status" value="1"/>
</dbReference>
<dbReference type="PANTHER" id="PTHR43611">
    <property type="entry name" value="ALPHA-D-GLUCOSE 1-PHOSPHATE PHOSPHATASE"/>
    <property type="match status" value="1"/>
</dbReference>
<evidence type="ECO:0000313" key="2">
    <source>
        <dbReference type="Proteomes" id="UP001476282"/>
    </source>
</evidence>
<name>A0ABP9UNX1_9BACT</name>
<evidence type="ECO:0000313" key="1">
    <source>
        <dbReference type="EMBL" id="GAA5483260.1"/>
    </source>
</evidence>
<dbReference type="NCBIfam" id="TIGR01509">
    <property type="entry name" value="HAD-SF-IA-v3"/>
    <property type="match status" value="1"/>
</dbReference>
<reference evidence="1 2" key="1">
    <citation type="submission" date="2024-02" db="EMBL/GenBank/DDBJ databases">
        <title>Haloferula sargassicola NBRC 104335.</title>
        <authorList>
            <person name="Ichikawa N."/>
            <person name="Katano-Makiyama Y."/>
            <person name="Hidaka K."/>
        </authorList>
    </citation>
    <scope>NUCLEOTIDE SEQUENCE [LARGE SCALE GENOMIC DNA]</scope>
    <source>
        <strain evidence="1 2">NBRC 104335</strain>
    </source>
</reference>
<dbReference type="RefSeq" id="WP_353567375.1">
    <property type="nucleotide sequence ID" value="NZ_BAABRI010000013.1"/>
</dbReference>
<dbReference type="InterPro" id="IPR023198">
    <property type="entry name" value="PGP-like_dom2"/>
</dbReference>
<dbReference type="InterPro" id="IPR023214">
    <property type="entry name" value="HAD_sf"/>
</dbReference>
<protein>
    <submittedName>
        <fullName evidence="1">Alpha-D-glucose 1-phosphate phosphatase YihX</fullName>
    </submittedName>
</protein>
<dbReference type="SFLD" id="SFLDS00003">
    <property type="entry name" value="Haloacid_Dehalogenase"/>
    <property type="match status" value="1"/>
</dbReference>
<dbReference type="SUPFAM" id="SSF56784">
    <property type="entry name" value="HAD-like"/>
    <property type="match status" value="1"/>
</dbReference>
<keyword evidence="2" id="KW-1185">Reference proteome</keyword>
<dbReference type="SFLD" id="SFLDG01129">
    <property type="entry name" value="C1.5:_HAD__Beta-PGM__Phosphata"/>
    <property type="match status" value="1"/>
</dbReference>
<dbReference type="EMBL" id="BAABRI010000013">
    <property type="protein sequence ID" value="GAA5483260.1"/>
    <property type="molecule type" value="Genomic_DNA"/>
</dbReference>
<dbReference type="InterPro" id="IPR006439">
    <property type="entry name" value="HAD-SF_hydro_IA"/>
</dbReference>
<dbReference type="PANTHER" id="PTHR43611:SF3">
    <property type="entry name" value="FLAVIN MONONUCLEOTIDE HYDROLASE 1, CHLOROPLATIC"/>
    <property type="match status" value="1"/>
</dbReference>
<dbReference type="Gene3D" id="1.10.150.240">
    <property type="entry name" value="Putative phosphatase, domain 2"/>
    <property type="match status" value="1"/>
</dbReference>
<accession>A0ABP9UNX1</accession>
<dbReference type="Proteomes" id="UP001476282">
    <property type="component" value="Unassembled WGS sequence"/>
</dbReference>
<proteinExistence type="predicted"/>
<dbReference type="Gene3D" id="3.40.50.1000">
    <property type="entry name" value="HAD superfamily/HAD-like"/>
    <property type="match status" value="1"/>
</dbReference>
<gene>
    <name evidence="1" type="primary">yihX</name>
    <name evidence="1" type="ORF">Hsar01_02490</name>
</gene>
<comment type="caution">
    <text evidence="1">The sequence shown here is derived from an EMBL/GenBank/DDBJ whole genome shotgun (WGS) entry which is preliminary data.</text>
</comment>
<organism evidence="1 2">
    <name type="scientific">Haloferula sargassicola</name>
    <dbReference type="NCBI Taxonomy" id="490096"/>
    <lineage>
        <taxon>Bacteria</taxon>
        <taxon>Pseudomonadati</taxon>
        <taxon>Verrucomicrobiota</taxon>
        <taxon>Verrucomicrobiia</taxon>
        <taxon>Verrucomicrobiales</taxon>
        <taxon>Verrucomicrobiaceae</taxon>
        <taxon>Haloferula</taxon>
    </lineage>
</organism>
<dbReference type="InterPro" id="IPR036412">
    <property type="entry name" value="HAD-like_sf"/>
</dbReference>
<sequence>MTILFDIGKVLLDFDFESSLRRLIPAGDPDPEGRMRRILGDKDAFERGDISLEDYLDEAERQLGPGATRQNFIAAWRGIFTPNRPMWETIDRLAADGHRLLYFSNINPIHAPWLFEEYEVFRHFEGGTCSYLARLIKPEPAIYHHVVEKHGLVPKHTLYIDDLPANIATGEALGFRSHLYDLHRHDAFESWLAAQLG</sequence>
<dbReference type="CDD" id="cd02603">
    <property type="entry name" value="HAD_sEH-N_like"/>
    <property type="match status" value="1"/>
</dbReference>